<comment type="caution">
    <text evidence="9">The sequence shown here is derived from an EMBL/GenBank/DDBJ whole genome shotgun (WGS) entry which is preliminary data.</text>
</comment>
<evidence type="ECO:0000256" key="3">
    <source>
        <dbReference type="ARBA" id="ARBA00022692"/>
    </source>
</evidence>
<dbReference type="Gene3D" id="1.20.950.20">
    <property type="entry name" value="Transmembrane di-heme cytochromes, Chain C"/>
    <property type="match status" value="1"/>
</dbReference>
<keyword evidence="3 6" id="KW-0812">Transmembrane</keyword>
<feature type="domain" description="Cytochrome b561 bacterial/Ni-hydrogenase" evidence="8">
    <location>
        <begin position="52"/>
        <end position="280"/>
    </location>
</feature>
<dbReference type="Pfam" id="PF00174">
    <property type="entry name" value="Oxidored_molyb"/>
    <property type="match status" value="1"/>
</dbReference>
<dbReference type="GO" id="GO:0005886">
    <property type="term" value="C:plasma membrane"/>
    <property type="evidence" value="ECO:0007669"/>
    <property type="project" value="UniProtKB-SubCell"/>
</dbReference>
<reference evidence="9 10" key="1">
    <citation type="submission" date="2019-12" db="EMBL/GenBank/DDBJ databases">
        <title>Mucilaginibacter sp. HMF7410 genome sequencing and assembly.</title>
        <authorList>
            <person name="Kang H."/>
            <person name="Cha I."/>
            <person name="Kim H."/>
            <person name="Joh K."/>
        </authorList>
    </citation>
    <scope>NUCLEOTIDE SEQUENCE [LARGE SCALE GENOMIC DNA]</scope>
    <source>
        <strain evidence="9 10">HMF7410</strain>
    </source>
</reference>
<organism evidence="9 10">
    <name type="scientific">Mucilaginibacter arboris</name>
    <dbReference type="NCBI Taxonomy" id="2682090"/>
    <lineage>
        <taxon>Bacteria</taxon>
        <taxon>Pseudomonadati</taxon>
        <taxon>Bacteroidota</taxon>
        <taxon>Sphingobacteriia</taxon>
        <taxon>Sphingobacteriales</taxon>
        <taxon>Sphingobacteriaceae</taxon>
        <taxon>Mucilaginibacter</taxon>
    </lineage>
</organism>
<proteinExistence type="predicted"/>
<keyword evidence="4 6" id="KW-1133">Transmembrane helix</keyword>
<dbReference type="GO" id="GO:0009055">
    <property type="term" value="F:electron transfer activity"/>
    <property type="evidence" value="ECO:0007669"/>
    <property type="project" value="InterPro"/>
</dbReference>
<dbReference type="Pfam" id="PF01292">
    <property type="entry name" value="Ni_hydr_CYTB"/>
    <property type="match status" value="1"/>
</dbReference>
<dbReference type="InterPro" id="IPR011577">
    <property type="entry name" value="Cyt_b561_bac/Ni-Hgenase"/>
</dbReference>
<feature type="transmembrane region" description="Helical" evidence="6">
    <location>
        <begin position="205"/>
        <end position="229"/>
    </location>
</feature>
<feature type="transmembrane region" description="Helical" evidence="6">
    <location>
        <begin position="51"/>
        <end position="71"/>
    </location>
</feature>
<evidence type="ECO:0000256" key="5">
    <source>
        <dbReference type="ARBA" id="ARBA00023136"/>
    </source>
</evidence>
<dbReference type="InterPro" id="IPR000572">
    <property type="entry name" value="OxRdtase_Mopterin-bd_dom"/>
</dbReference>
<keyword evidence="5 6" id="KW-0472">Membrane</keyword>
<evidence type="ECO:0000256" key="4">
    <source>
        <dbReference type="ARBA" id="ARBA00022989"/>
    </source>
</evidence>
<protein>
    <submittedName>
        <fullName evidence="9">Molybdopterin-dependent oxidoreductase</fullName>
    </submittedName>
</protein>
<gene>
    <name evidence="9" type="ORF">GO621_18190</name>
</gene>
<dbReference type="SUPFAM" id="SSF81342">
    <property type="entry name" value="Transmembrane di-heme cytochromes"/>
    <property type="match status" value="1"/>
</dbReference>
<keyword evidence="10" id="KW-1185">Reference proteome</keyword>
<feature type="domain" description="Oxidoreductase molybdopterin-binding" evidence="7">
    <location>
        <begin position="374"/>
        <end position="514"/>
    </location>
</feature>
<dbReference type="AlphaFoldDB" id="A0A7K1T1R3"/>
<sequence length="537" mass="61399">MFLGLKPYAIIILIVLLLATVGAAWFQYLVFGLPADPSLLIPPVTAADPKGFPLWLALSHWVNFFFLILIIRSGLSILADHPRLYWNNGCSPNTEWIRFTPIKVPDNKTWTAKEDARYLSPVIGLPGYRHSVGLARSWHFITVPFFLLNGMVYIVLLFFTNQWKRLVPVSWKVLPDSWKVFVHYATFNMPVEPNGFYHYNALQQISYFAVIFILAPIAMLTGMAMSPAIENRFHWFPRLFGSRQGARSIHFLVMLAYVGFIIIHVAMVAATGFSRNLNHMTINSDSTTSYTGLYITIGIILFTVAFAFLAHWLSWQRPRILQHTEAAINGQLWQLSINKFKPKVYYSQKDISPYFWTNGKTPVSDEWKNLLANDSKDYKLKIDGLVENPVELSLEDMMKLGKEQNITMHHCVQGWTGIAEWGGLPLKTLIEMVKPKASVTTLVFYSFGEGLYGGTYYDTHSLDNCLKPESILAWEMNYKPLSPEHGAPLRLRVENQLGYKMVKWISRIEFLETYKTTGKGFGGKNEDDEYYDLLADT</sequence>
<feature type="transmembrane region" description="Helical" evidence="6">
    <location>
        <begin position="138"/>
        <end position="159"/>
    </location>
</feature>
<comment type="subcellular location">
    <subcellularLocation>
        <location evidence="1">Cell membrane</location>
        <topology evidence="1">Multi-pass membrane protein</topology>
    </subcellularLocation>
</comment>
<keyword evidence="2" id="KW-1003">Cell membrane</keyword>
<dbReference type="InterPro" id="IPR016174">
    <property type="entry name" value="Di-haem_cyt_TM"/>
</dbReference>
<dbReference type="SUPFAM" id="SSF56524">
    <property type="entry name" value="Oxidoreductase molybdopterin-binding domain"/>
    <property type="match status" value="1"/>
</dbReference>
<evidence type="ECO:0000259" key="8">
    <source>
        <dbReference type="Pfam" id="PF01292"/>
    </source>
</evidence>
<evidence type="ECO:0000313" key="10">
    <source>
        <dbReference type="Proteomes" id="UP000462014"/>
    </source>
</evidence>
<dbReference type="PANTHER" id="PTHR43032">
    <property type="entry name" value="PROTEIN-METHIONINE-SULFOXIDE REDUCTASE"/>
    <property type="match status" value="1"/>
</dbReference>
<dbReference type="Proteomes" id="UP000462014">
    <property type="component" value="Unassembled WGS sequence"/>
</dbReference>
<evidence type="ECO:0000313" key="9">
    <source>
        <dbReference type="EMBL" id="MVN23457.1"/>
    </source>
</evidence>
<evidence type="ECO:0000256" key="1">
    <source>
        <dbReference type="ARBA" id="ARBA00004651"/>
    </source>
</evidence>
<feature type="transmembrane region" description="Helical" evidence="6">
    <location>
        <begin position="293"/>
        <end position="313"/>
    </location>
</feature>
<evidence type="ECO:0000259" key="7">
    <source>
        <dbReference type="Pfam" id="PF00174"/>
    </source>
</evidence>
<feature type="transmembrane region" description="Helical" evidence="6">
    <location>
        <begin position="249"/>
        <end position="273"/>
    </location>
</feature>
<dbReference type="InterPro" id="IPR036374">
    <property type="entry name" value="OxRdtase_Mopterin-bd_sf"/>
</dbReference>
<accession>A0A7K1T1R3</accession>
<dbReference type="Gene3D" id="3.90.420.10">
    <property type="entry name" value="Oxidoreductase, molybdopterin-binding domain"/>
    <property type="match status" value="1"/>
</dbReference>
<name>A0A7K1T1R3_9SPHI</name>
<evidence type="ECO:0000256" key="6">
    <source>
        <dbReference type="SAM" id="Phobius"/>
    </source>
</evidence>
<feature type="transmembrane region" description="Helical" evidence="6">
    <location>
        <begin position="7"/>
        <end position="31"/>
    </location>
</feature>
<evidence type="ECO:0000256" key="2">
    <source>
        <dbReference type="ARBA" id="ARBA00022475"/>
    </source>
</evidence>
<dbReference type="GO" id="GO:0022904">
    <property type="term" value="P:respiratory electron transport chain"/>
    <property type="evidence" value="ECO:0007669"/>
    <property type="project" value="InterPro"/>
</dbReference>
<dbReference type="EMBL" id="WPIK01000027">
    <property type="protein sequence ID" value="MVN23457.1"/>
    <property type="molecule type" value="Genomic_DNA"/>
</dbReference>